<evidence type="ECO:0000313" key="5">
    <source>
        <dbReference type="EMBL" id="BAV97546.1"/>
    </source>
</evidence>
<gene>
    <name evidence="5" type="ORF">LEN_2059</name>
</gene>
<dbReference type="SUPFAM" id="SSF52540">
    <property type="entry name" value="P-loop containing nucleoside triphosphate hydrolases"/>
    <property type="match status" value="1"/>
</dbReference>
<proteinExistence type="predicted"/>
<dbReference type="KEGG" id="lem:LEN_2059"/>
<sequence>MSAVMFDSERNRKIYAAEVLPSKHLDGLKPHDPPTAIILAGQPGAGKGGIARQSLKDLGNDVLIIDLDELRDHYPGVSAQRRAEPYTWSDATHRDAQEWTAKLREDAIAGRKNIILDTTLGYADYAVRLVGDLEKQGYKVEVRAVAAHKLESELGVDQRFAGSLDQNGFGRYVPQKVRDSVYGNLPDSLDAVHTQNKVQVRVYGRDADLVYDNRNPAETRTPGQALAEIRDARIADPRIAEGQHKGWQDRVAWHESLPKRLQEPAHPAHVCADAVLKQRDALGIQAGVAKNAHSAAENFAHVHAPAPARPDPLPMPAAGAPAHSPPAAASSAHSPPAAASSSSPPTAQTAGRPEPIPPTHPLHPVYQALRGQLPNHIGNDKVLEVAVEASTRGGIRNPGDIDRVAVTNGRIFVDGTTPGHLTSVAEASPSPAAAALLQRSAAHQESQQAQQTQAQSQHLPITSKL</sequence>
<feature type="region of interest" description="Disordered" evidence="3">
    <location>
        <begin position="304"/>
        <end position="364"/>
    </location>
</feature>
<name>A0AAU9AS04_LYSEN</name>
<protein>
    <recommendedName>
        <fullName evidence="4">Zeta toxin domain-containing protein</fullName>
    </recommendedName>
</protein>
<dbReference type="GO" id="GO:0016301">
    <property type="term" value="F:kinase activity"/>
    <property type="evidence" value="ECO:0007669"/>
    <property type="project" value="InterPro"/>
</dbReference>
<dbReference type="GO" id="GO:0005524">
    <property type="term" value="F:ATP binding"/>
    <property type="evidence" value="ECO:0007669"/>
    <property type="project" value="UniProtKB-KW"/>
</dbReference>
<feature type="compositionally biased region" description="Low complexity" evidence="3">
    <location>
        <begin position="424"/>
        <end position="457"/>
    </location>
</feature>
<keyword evidence="2" id="KW-0067">ATP-binding</keyword>
<feature type="region of interest" description="Disordered" evidence="3">
    <location>
        <begin position="424"/>
        <end position="465"/>
    </location>
</feature>
<evidence type="ECO:0000313" key="6">
    <source>
        <dbReference type="Proteomes" id="UP000218824"/>
    </source>
</evidence>
<dbReference type="Pfam" id="PF06414">
    <property type="entry name" value="Zeta_toxin"/>
    <property type="match status" value="1"/>
</dbReference>
<evidence type="ECO:0000256" key="3">
    <source>
        <dbReference type="SAM" id="MobiDB-lite"/>
    </source>
</evidence>
<dbReference type="InterPro" id="IPR027417">
    <property type="entry name" value="P-loop_NTPase"/>
</dbReference>
<dbReference type="EMBL" id="AP014940">
    <property type="protein sequence ID" value="BAV97546.1"/>
    <property type="molecule type" value="Genomic_DNA"/>
</dbReference>
<organism evidence="5 6">
    <name type="scientific">Lysobacter enzymogenes</name>
    <dbReference type="NCBI Taxonomy" id="69"/>
    <lineage>
        <taxon>Bacteria</taxon>
        <taxon>Pseudomonadati</taxon>
        <taxon>Pseudomonadota</taxon>
        <taxon>Gammaproteobacteria</taxon>
        <taxon>Lysobacterales</taxon>
        <taxon>Lysobacteraceae</taxon>
        <taxon>Lysobacter</taxon>
    </lineage>
</organism>
<dbReference type="InterPro" id="IPR010488">
    <property type="entry name" value="Zeta_toxin_domain"/>
</dbReference>
<dbReference type="Proteomes" id="UP000218824">
    <property type="component" value="Chromosome"/>
</dbReference>
<feature type="domain" description="Zeta toxin" evidence="4">
    <location>
        <begin position="30"/>
        <end position="215"/>
    </location>
</feature>
<keyword evidence="1" id="KW-0547">Nucleotide-binding</keyword>
<dbReference type="AlphaFoldDB" id="A0AAU9AS04"/>
<evidence type="ECO:0000256" key="1">
    <source>
        <dbReference type="ARBA" id="ARBA00022741"/>
    </source>
</evidence>
<dbReference type="RefSeq" id="WP_096377674.1">
    <property type="nucleotide sequence ID" value="NZ_AP014940.1"/>
</dbReference>
<feature type="compositionally biased region" description="Low complexity" evidence="3">
    <location>
        <begin position="316"/>
        <end position="345"/>
    </location>
</feature>
<reference evidence="5 6" key="1">
    <citation type="journal article" date="2017" name="DNA Res.">
        <title>Complete genome sequence and expression profile of the commercial lytic enzyme producer Lysobacter enzymogenes M497-1.</title>
        <authorList>
            <person name="Takami H."/>
            <person name="Toyoda A."/>
            <person name="Uchiyama I."/>
            <person name="Itoh T."/>
            <person name="Takaki Y."/>
            <person name="Arai W."/>
            <person name="Nishi S."/>
            <person name="Kawai M."/>
            <person name="Shinya K."/>
            <person name="Ikeda H."/>
        </authorList>
    </citation>
    <scope>NUCLEOTIDE SEQUENCE [LARGE SCALE GENOMIC DNA]</scope>
    <source>
        <strain evidence="5 6">M497-1</strain>
    </source>
</reference>
<accession>A0AAU9AS04</accession>
<dbReference type="Gene3D" id="3.40.50.300">
    <property type="entry name" value="P-loop containing nucleotide triphosphate hydrolases"/>
    <property type="match status" value="1"/>
</dbReference>
<evidence type="ECO:0000256" key="2">
    <source>
        <dbReference type="ARBA" id="ARBA00022840"/>
    </source>
</evidence>
<dbReference type="GeneID" id="83063929"/>
<evidence type="ECO:0000259" key="4">
    <source>
        <dbReference type="Pfam" id="PF06414"/>
    </source>
</evidence>